<sequence length="126" mass="13200">MRSIGLIGGLLVSTMAFGLEPPAREEPAPTQEERISRMMQQPAASPAPPAAPKAAAKPARKGKAAAPDPHESLIGQNVAVETGDRGLYLGVLTAVSKDALTLEITLPTRRIAFPIARSSVARVTPR</sequence>
<accession>A0ABY6BHB0</accession>
<protein>
    <submittedName>
        <fullName evidence="2">Uncharacterized protein</fullName>
    </submittedName>
</protein>
<keyword evidence="3" id="KW-1185">Reference proteome</keyword>
<evidence type="ECO:0000256" key="1">
    <source>
        <dbReference type="SAM" id="MobiDB-lite"/>
    </source>
</evidence>
<organism evidence="2 3">
    <name type="scientific">Tahibacter amnicola</name>
    <dbReference type="NCBI Taxonomy" id="2976241"/>
    <lineage>
        <taxon>Bacteria</taxon>
        <taxon>Pseudomonadati</taxon>
        <taxon>Pseudomonadota</taxon>
        <taxon>Gammaproteobacteria</taxon>
        <taxon>Lysobacterales</taxon>
        <taxon>Rhodanobacteraceae</taxon>
        <taxon>Tahibacter</taxon>
    </lineage>
</organism>
<reference evidence="2" key="1">
    <citation type="submission" date="2022-09" db="EMBL/GenBank/DDBJ databases">
        <title>Tahibacter sp. nov., isolated from a fresh water.</title>
        <authorList>
            <person name="Baek J.H."/>
            <person name="Lee J.K."/>
            <person name="Kim J.M."/>
            <person name="Jeon C.O."/>
        </authorList>
    </citation>
    <scope>NUCLEOTIDE SEQUENCE</scope>
    <source>
        <strain evidence="2">W38</strain>
    </source>
</reference>
<feature type="compositionally biased region" description="Basic and acidic residues" evidence="1">
    <location>
        <begin position="22"/>
        <end position="36"/>
    </location>
</feature>
<dbReference type="RefSeq" id="WP_261695425.1">
    <property type="nucleotide sequence ID" value="NZ_CP104694.1"/>
</dbReference>
<proteinExistence type="predicted"/>
<dbReference type="Proteomes" id="UP001064632">
    <property type="component" value="Chromosome"/>
</dbReference>
<evidence type="ECO:0000313" key="2">
    <source>
        <dbReference type="EMBL" id="UXI68465.1"/>
    </source>
</evidence>
<name>A0ABY6BHB0_9GAMM</name>
<dbReference type="EMBL" id="CP104694">
    <property type="protein sequence ID" value="UXI68465.1"/>
    <property type="molecule type" value="Genomic_DNA"/>
</dbReference>
<gene>
    <name evidence="2" type="ORF">N4264_02085</name>
</gene>
<evidence type="ECO:0000313" key="3">
    <source>
        <dbReference type="Proteomes" id="UP001064632"/>
    </source>
</evidence>
<feature type="region of interest" description="Disordered" evidence="1">
    <location>
        <begin position="18"/>
        <end position="75"/>
    </location>
</feature>